<gene>
    <name evidence="4" type="ORF">LZ536_12450</name>
</gene>
<reference evidence="4" key="1">
    <citation type="submission" date="2022-05" db="EMBL/GenBank/DDBJ databases">
        <authorList>
            <person name="Jo J.-H."/>
            <person name="Im W.-T."/>
        </authorList>
    </citation>
    <scope>NUCLEOTIDE SEQUENCE</scope>
    <source>
        <strain evidence="4">SE158</strain>
    </source>
</reference>
<evidence type="ECO:0000259" key="3">
    <source>
        <dbReference type="PROSITE" id="PS51186"/>
    </source>
</evidence>
<keyword evidence="1" id="KW-0808">Transferase</keyword>
<protein>
    <submittedName>
        <fullName evidence="4">GNAT family N-acetyltransferase</fullName>
    </submittedName>
</protein>
<dbReference type="EMBL" id="JAMGBD010000002">
    <property type="protein sequence ID" value="MCL6684702.1"/>
    <property type="molecule type" value="Genomic_DNA"/>
</dbReference>
<feature type="domain" description="N-acetyltransferase" evidence="3">
    <location>
        <begin position="1"/>
        <end position="143"/>
    </location>
</feature>
<dbReference type="RefSeq" id="WP_249849097.1">
    <property type="nucleotide sequence ID" value="NZ_JAMGBD010000002.1"/>
</dbReference>
<dbReference type="Pfam" id="PF00583">
    <property type="entry name" value="Acetyltransf_1"/>
    <property type="match status" value="1"/>
</dbReference>
<dbReference type="PROSITE" id="PS51186">
    <property type="entry name" value="GNAT"/>
    <property type="match status" value="1"/>
</dbReference>
<dbReference type="InterPro" id="IPR050832">
    <property type="entry name" value="Bact_Acetyltransf"/>
</dbReference>
<evidence type="ECO:0000256" key="2">
    <source>
        <dbReference type="ARBA" id="ARBA00023315"/>
    </source>
</evidence>
<dbReference type="PANTHER" id="PTHR43877:SF1">
    <property type="entry name" value="ACETYLTRANSFERASE"/>
    <property type="match status" value="1"/>
</dbReference>
<keyword evidence="5" id="KW-1185">Reference proteome</keyword>
<comment type="caution">
    <text evidence="4">The sequence shown here is derived from an EMBL/GenBank/DDBJ whole genome shotgun (WGS) entry which is preliminary data.</text>
</comment>
<dbReference type="InterPro" id="IPR016181">
    <property type="entry name" value="Acyl_CoA_acyltransferase"/>
</dbReference>
<sequence>MLIRLARREEREALEELQRRASLANDNDRPHLEANPDAIELPVEQIDRGEVFVAEIDGAIAGFSAILQEDDHVELDGLFVEPDRWRQGIGAQLVDAAVNEARHRGKALMVVANPHALDFYFRCGFSEEGIVATRFGPGIRMSR</sequence>
<dbReference type="Proteomes" id="UP001165363">
    <property type="component" value="Unassembled WGS sequence"/>
</dbReference>
<dbReference type="PANTHER" id="PTHR43877">
    <property type="entry name" value="AMINOALKYLPHOSPHONATE N-ACETYLTRANSFERASE-RELATED-RELATED"/>
    <property type="match status" value="1"/>
</dbReference>
<accession>A0ABT0RPZ6</accession>
<dbReference type="SUPFAM" id="SSF55729">
    <property type="entry name" value="Acyl-CoA N-acyltransferases (Nat)"/>
    <property type="match status" value="1"/>
</dbReference>
<evidence type="ECO:0000256" key="1">
    <source>
        <dbReference type="ARBA" id="ARBA00022679"/>
    </source>
</evidence>
<dbReference type="CDD" id="cd04301">
    <property type="entry name" value="NAT_SF"/>
    <property type="match status" value="1"/>
</dbReference>
<keyword evidence="2" id="KW-0012">Acyltransferase</keyword>
<organism evidence="4 5">
    <name type="scientific">Sphingomonas alba</name>
    <dbReference type="NCBI Taxonomy" id="2908208"/>
    <lineage>
        <taxon>Bacteria</taxon>
        <taxon>Pseudomonadati</taxon>
        <taxon>Pseudomonadota</taxon>
        <taxon>Alphaproteobacteria</taxon>
        <taxon>Sphingomonadales</taxon>
        <taxon>Sphingomonadaceae</taxon>
        <taxon>Sphingomonas</taxon>
    </lineage>
</organism>
<name>A0ABT0RPZ6_9SPHN</name>
<evidence type="ECO:0000313" key="4">
    <source>
        <dbReference type="EMBL" id="MCL6684702.1"/>
    </source>
</evidence>
<proteinExistence type="predicted"/>
<dbReference type="Gene3D" id="3.40.630.30">
    <property type="match status" value="1"/>
</dbReference>
<evidence type="ECO:0000313" key="5">
    <source>
        <dbReference type="Proteomes" id="UP001165363"/>
    </source>
</evidence>
<dbReference type="InterPro" id="IPR000182">
    <property type="entry name" value="GNAT_dom"/>
</dbReference>